<dbReference type="WBParaSite" id="GPUH_0001469301-mRNA-1">
    <property type="protein sequence ID" value="GPUH_0001469301-mRNA-1"/>
    <property type="gene ID" value="GPUH_0001469301"/>
</dbReference>
<dbReference type="Proteomes" id="UP000271098">
    <property type="component" value="Unassembled WGS sequence"/>
</dbReference>
<feature type="region of interest" description="Disordered" evidence="1">
    <location>
        <begin position="16"/>
        <end position="40"/>
    </location>
</feature>
<name>A0A183E133_9BILA</name>
<keyword evidence="3" id="KW-1185">Reference proteome</keyword>
<reference evidence="2 3" key="2">
    <citation type="submission" date="2018-11" db="EMBL/GenBank/DDBJ databases">
        <authorList>
            <consortium name="Pathogen Informatics"/>
        </authorList>
    </citation>
    <scope>NUCLEOTIDE SEQUENCE [LARGE SCALE GENOMIC DNA]</scope>
</reference>
<evidence type="ECO:0000313" key="2">
    <source>
        <dbReference type="EMBL" id="VDN24581.1"/>
    </source>
</evidence>
<organism evidence="4">
    <name type="scientific">Gongylonema pulchrum</name>
    <dbReference type="NCBI Taxonomy" id="637853"/>
    <lineage>
        <taxon>Eukaryota</taxon>
        <taxon>Metazoa</taxon>
        <taxon>Ecdysozoa</taxon>
        <taxon>Nematoda</taxon>
        <taxon>Chromadorea</taxon>
        <taxon>Rhabditida</taxon>
        <taxon>Spirurina</taxon>
        <taxon>Spiruromorpha</taxon>
        <taxon>Spiruroidea</taxon>
        <taxon>Gongylonematidae</taxon>
        <taxon>Gongylonema</taxon>
    </lineage>
</organism>
<evidence type="ECO:0000313" key="4">
    <source>
        <dbReference type="WBParaSite" id="GPUH_0001469301-mRNA-1"/>
    </source>
</evidence>
<evidence type="ECO:0000256" key="1">
    <source>
        <dbReference type="SAM" id="MobiDB-lite"/>
    </source>
</evidence>
<sequence>MKWSFVQRPNHLAVSSVNGDQQHHRVARRTPTRRRHSSVGPLQLARAAKECVFFFFVQLLHSIEELPKLLLDKLERFRGILRK</sequence>
<dbReference type="EMBL" id="UYRT01081532">
    <property type="protein sequence ID" value="VDN24581.1"/>
    <property type="molecule type" value="Genomic_DNA"/>
</dbReference>
<accession>A0A183E133</accession>
<reference evidence="4" key="1">
    <citation type="submission" date="2016-06" db="UniProtKB">
        <authorList>
            <consortium name="WormBaseParasite"/>
        </authorList>
    </citation>
    <scope>IDENTIFICATION</scope>
</reference>
<proteinExistence type="predicted"/>
<protein>
    <submittedName>
        <fullName evidence="2 4">Uncharacterized protein</fullName>
    </submittedName>
</protein>
<evidence type="ECO:0000313" key="3">
    <source>
        <dbReference type="Proteomes" id="UP000271098"/>
    </source>
</evidence>
<gene>
    <name evidence="2" type="ORF">GPUH_LOCUS14674</name>
</gene>
<dbReference type="AlphaFoldDB" id="A0A183E133"/>
<feature type="compositionally biased region" description="Basic residues" evidence="1">
    <location>
        <begin position="24"/>
        <end position="37"/>
    </location>
</feature>